<reference evidence="2" key="1">
    <citation type="journal article" date="2013" name="PLoS Genet.">
        <title>The genome of Spraguea lophii and the basis of host-microsporidian interactions.</title>
        <authorList>
            <person name="Campbell S.E."/>
            <person name="Williams T.A."/>
            <person name="Yousuf A."/>
            <person name="Soanes D.M."/>
            <person name="Paszkiewicz K.H."/>
            <person name="Williams B.A.P."/>
        </authorList>
    </citation>
    <scope>NUCLEOTIDE SEQUENCE [LARGE SCALE GENOMIC DNA]</scope>
    <source>
        <strain evidence="2">42_110</strain>
    </source>
</reference>
<proteinExistence type="predicted"/>
<keyword evidence="2" id="KW-1185">Reference proteome</keyword>
<protein>
    <submittedName>
        <fullName evidence="1">Uncharacterized protein</fullName>
    </submittedName>
</protein>
<dbReference type="HOGENOM" id="CLU_1378944_0_0_1"/>
<accession>S7XI90</accession>
<sequence length="198" mass="23695">MRKLIIPKFKPTPILLSKQINELNDIKDSKHYIELKQIHKHQQNVYLYYEKFAEMNPSFGFEISLSFPSINLIENKQLNGIAYTYTNNDIFQNLSKIVYDSLCDYKQFLDILLYNPQPFIFLPKNSLFDIQNVMKNVKYENKMIKFSCDDKIIYLMDPLILRNLDLQFFITEYLKNDCISSIYVGFVYKKQIIEEEHL</sequence>
<gene>
    <name evidence="1" type="ORF">SLOPH_1029</name>
</gene>
<dbReference type="EMBL" id="ATCN01000589">
    <property type="protein sequence ID" value="EPR78724.1"/>
    <property type="molecule type" value="Genomic_DNA"/>
</dbReference>
<dbReference type="InParanoid" id="S7XI90"/>
<dbReference type="AlphaFoldDB" id="S7XI90"/>
<comment type="caution">
    <text evidence="1">The sequence shown here is derived from an EMBL/GenBank/DDBJ whole genome shotgun (WGS) entry which is preliminary data.</text>
</comment>
<dbReference type="Proteomes" id="UP000014978">
    <property type="component" value="Unassembled WGS sequence"/>
</dbReference>
<evidence type="ECO:0000313" key="1">
    <source>
        <dbReference type="EMBL" id="EPR78724.1"/>
    </source>
</evidence>
<organism evidence="1 2">
    <name type="scientific">Spraguea lophii (strain 42_110)</name>
    <name type="common">Microsporidian parasite</name>
    <dbReference type="NCBI Taxonomy" id="1358809"/>
    <lineage>
        <taxon>Eukaryota</taxon>
        <taxon>Fungi</taxon>
        <taxon>Fungi incertae sedis</taxon>
        <taxon>Microsporidia</taxon>
        <taxon>Spragueidae</taxon>
        <taxon>Spraguea</taxon>
    </lineage>
</organism>
<evidence type="ECO:0000313" key="2">
    <source>
        <dbReference type="Proteomes" id="UP000014978"/>
    </source>
</evidence>
<name>S7XI90_SPRLO</name>
<dbReference type="VEuPathDB" id="MicrosporidiaDB:SLOPH_1029"/>